<accession>A0A067T8P0</accession>
<organism evidence="2 3">
    <name type="scientific">Galerina marginata (strain CBS 339.88)</name>
    <dbReference type="NCBI Taxonomy" id="685588"/>
    <lineage>
        <taxon>Eukaryota</taxon>
        <taxon>Fungi</taxon>
        <taxon>Dikarya</taxon>
        <taxon>Basidiomycota</taxon>
        <taxon>Agaricomycotina</taxon>
        <taxon>Agaricomycetes</taxon>
        <taxon>Agaricomycetidae</taxon>
        <taxon>Agaricales</taxon>
        <taxon>Agaricineae</taxon>
        <taxon>Strophariaceae</taxon>
        <taxon>Galerina</taxon>
    </lineage>
</organism>
<dbReference type="HOGENOM" id="CLU_1224855_0_0_1"/>
<feature type="transmembrane region" description="Helical" evidence="1">
    <location>
        <begin position="183"/>
        <end position="204"/>
    </location>
</feature>
<feature type="transmembrane region" description="Helical" evidence="1">
    <location>
        <begin position="148"/>
        <end position="177"/>
    </location>
</feature>
<keyword evidence="1" id="KW-1133">Transmembrane helix</keyword>
<proteinExistence type="predicted"/>
<evidence type="ECO:0000313" key="2">
    <source>
        <dbReference type="EMBL" id="KDR78737.1"/>
    </source>
</evidence>
<evidence type="ECO:0000313" key="3">
    <source>
        <dbReference type="Proteomes" id="UP000027222"/>
    </source>
</evidence>
<dbReference type="EMBL" id="KL142374">
    <property type="protein sequence ID" value="KDR78737.1"/>
    <property type="molecule type" value="Genomic_DNA"/>
</dbReference>
<keyword evidence="1" id="KW-0812">Transmembrane</keyword>
<dbReference type="Proteomes" id="UP000027222">
    <property type="component" value="Unassembled WGS sequence"/>
</dbReference>
<keyword evidence="1" id="KW-0472">Membrane</keyword>
<reference evidence="3" key="1">
    <citation type="journal article" date="2014" name="Proc. Natl. Acad. Sci. U.S.A.">
        <title>Extensive sampling of basidiomycete genomes demonstrates inadequacy of the white-rot/brown-rot paradigm for wood decay fungi.</title>
        <authorList>
            <person name="Riley R."/>
            <person name="Salamov A.A."/>
            <person name="Brown D.W."/>
            <person name="Nagy L.G."/>
            <person name="Floudas D."/>
            <person name="Held B.W."/>
            <person name="Levasseur A."/>
            <person name="Lombard V."/>
            <person name="Morin E."/>
            <person name="Otillar R."/>
            <person name="Lindquist E.A."/>
            <person name="Sun H."/>
            <person name="LaButti K.M."/>
            <person name="Schmutz J."/>
            <person name="Jabbour D."/>
            <person name="Luo H."/>
            <person name="Baker S.E."/>
            <person name="Pisabarro A.G."/>
            <person name="Walton J.D."/>
            <person name="Blanchette R.A."/>
            <person name="Henrissat B."/>
            <person name="Martin F."/>
            <person name="Cullen D."/>
            <person name="Hibbett D.S."/>
            <person name="Grigoriev I.V."/>
        </authorList>
    </citation>
    <scope>NUCLEOTIDE SEQUENCE [LARGE SCALE GENOMIC DNA]</scope>
    <source>
        <strain evidence="3">CBS 339.88</strain>
    </source>
</reference>
<dbReference type="AlphaFoldDB" id="A0A067T8P0"/>
<sequence length="226" mass="25531">MLDPHDRRTVQSWKAWLQADINDDKAIIDTVNALITVAAFIAGVQAQVISFTIPLPRDVLGRTTNFFAVVGLILDIAGTFLGVIHALLIQRRMRYKSGLYDDIEQLVRNQDDDNVKMEAERILNALTRYIGKQPPLLRVRYTEPLFKVVFSFGSIPLLAMGFGVLFLLITILLFSVPTFGREVIIGCGYALAGVVGLSFFPLWYARYTKRRLRRNPSESRRILASD</sequence>
<feature type="transmembrane region" description="Helical" evidence="1">
    <location>
        <begin position="65"/>
        <end position="89"/>
    </location>
</feature>
<evidence type="ECO:0000256" key="1">
    <source>
        <dbReference type="SAM" id="Phobius"/>
    </source>
</evidence>
<protein>
    <submittedName>
        <fullName evidence="2">Uncharacterized protein</fullName>
    </submittedName>
</protein>
<gene>
    <name evidence="2" type="ORF">GALMADRAFT_154675</name>
</gene>
<name>A0A067T8P0_GALM3</name>
<dbReference type="OrthoDB" id="3152367at2759"/>
<keyword evidence="3" id="KW-1185">Reference proteome</keyword>
<feature type="transmembrane region" description="Helical" evidence="1">
    <location>
        <begin position="31"/>
        <end position="53"/>
    </location>
</feature>